<evidence type="ECO:0000313" key="2">
    <source>
        <dbReference type="EMBL" id="EGU72473.1"/>
    </source>
</evidence>
<dbReference type="OrthoDB" id="5348845at2759"/>
<evidence type="ECO:0000256" key="1">
    <source>
        <dbReference type="SAM" id="Phobius"/>
    </source>
</evidence>
<reference evidence="2" key="1">
    <citation type="journal article" date="2012" name="Mol. Plant Microbe Interact.">
        <title>A highly conserved effector in Fusarium oxysporum is required for full virulence on Arabidopsis.</title>
        <authorList>
            <person name="Thatcher L.F."/>
            <person name="Gardiner D.M."/>
            <person name="Kazan K."/>
            <person name="Manners J."/>
        </authorList>
    </citation>
    <scope>NUCLEOTIDE SEQUENCE [LARGE SCALE GENOMIC DNA]</scope>
    <source>
        <strain evidence="2">Fo5176</strain>
    </source>
</reference>
<gene>
    <name evidence="2" type="ORF">FOXB_17018</name>
</gene>
<proteinExistence type="predicted"/>
<keyword evidence="1" id="KW-0812">Transmembrane</keyword>
<feature type="non-terminal residue" evidence="2">
    <location>
        <position position="287"/>
    </location>
</feature>
<dbReference type="EMBL" id="AFQF01006242">
    <property type="protein sequence ID" value="EGU72473.1"/>
    <property type="molecule type" value="Genomic_DNA"/>
</dbReference>
<feature type="transmembrane region" description="Helical" evidence="1">
    <location>
        <begin position="23"/>
        <end position="45"/>
    </location>
</feature>
<sequence>MIESTSSFIKSSIPLYHNAVKSIIFKCAELLMGIFIFKLFSLIAARSNQFTSYLMFTEDYIQRTLYITSRGLSRAGLVVLAFSLLNVVLGLYGTLLWALDSPGYVFRASNVTIADYQDQRNENPSYIIQLSLDSGQLHDVEKKIPQIIGADLFVPGLNYTLTGQVTNNDLPEIVAPARERGVGARIWLDSDGLSVSPDTGSMVPPNSALDGETFEPCWIFDNGSAAWNCTFNNVFSTSLIATVAGKPEIHWNNTTDTVFDSRYMSPNREDNIWFSLGGGGGSALMNQ</sequence>
<protein>
    <submittedName>
        <fullName evidence="2">Uncharacterized protein</fullName>
    </submittedName>
</protein>
<name>F9GED4_FUSOF</name>
<accession>F9GED4</accession>
<dbReference type="AlphaFoldDB" id="F9GED4"/>
<comment type="caution">
    <text evidence="2">The sequence shown here is derived from an EMBL/GenBank/DDBJ whole genome shotgun (WGS) entry which is preliminary data.</text>
</comment>
<keyword evidence="1" id="KW-0472">Membrane</keyword>
<keyword evidence="1" id="KW-1133">Transmembrane helix</keyword>
<organism evidence="2">
    <name type="scientific">Fusarium oxysporum (strain Fo5176)</name>
    <name type="common">Fusarium vascular wilt</name>
    <dbReference type="NCBI Taxonomy" id="660025"/>
    <lineage>
        <taxon>Eukaryota</taxon>
        <taxon>Fungi</taxon>
        <taxon>Dikarya</taxon>
        <taxon>Ascomycota</taxon>
        <taxon>Pezizomycotina</taxon>
        <taxon>Sordariomycetes</taxon>
        <taxon>Hypocreomycetidae</taxon>
        <taxon>Hypocreales</taxon>
        <taxon>Nectriaceae</taxon>
        <taxon>Fusarium</taxon>
        <taxon>Fusarium oxysporum species complex</taxon>
    </lineage>
</organism>
<feature type="transmembrane region" description="Helical" evidence="1">
    <location>
        <begin position="77"/>
        <end position="99"/>
    </location>
</feature>